<feature type="transmembrane region" description="Helical" evidence="1">
    <location>
        <begin position="21"/>
        <end position="45"/>
    </location>
</feature>
<evidence type="ECO:0000313" key="2">
    <source>
        <dbReference type="EMBL" id="MFB5269267.1"/>
    </source>
</evidence>
<gene>
    <name evidence="2" type="ORF">ACE41H_21130</name>
</gene>
<keyword evidence="1" id="KW-0472">Membrane</keyword>
<keyword evidence="1" id="KW-0812">Transmembrane</keyword>
<comment type="caution">
    <text evidence="2">The sequence shown here is derived from an EMBL/GenBank/DDBJ whole genome shotgun (WGS) entry which is preliminary data.</text>
</comment>
<feature type="transmembrane region" description="Helical" evidence="1">
    <location>
        <begin position="65"/>
        <end position="82"/>
    </location>
</feature>
<accession>A0ABV5AYI5</accession>
<dbReference type="RefSeq" id="WP_375357541.1">
    <property type="nucleotide sequence ID" value="NZ_JBHHMI010000028.1"/>
</dbReference>
<feature type="transmembrane region" description="Helical" evidence="1">
    <location>
        <begin position="146"/>
        <end position="163"/>
    </location>
</feature>
<keyword evidence="3" id="KW-1185">Reference proteome</keyword>
<dbReference type="Proteomes" id="UP001580346">
    <property type="component" value="Unassembled WGS sequence"/>
</dbReference>
<proteinExistence type="predicted"/>
<feature type="transmembrane region" description="Helical" evidence="1">
    <location>
        <begin position="94"/>
        <end position="113"/>
    </location>
</feature>
<name>A0ABV5AYI5_9BACL</name>
<organism evidence="2 3">
    <name type="scientific">Paenibacillus enshidis</name>
    <dbReference type="NCBI Taxonomy" id="1458439"/>
    <lineage>
        <taxon>Bacteria</taxon>
        <taxon>Bacillati</taxon>
        <taxon>Bacillota</taxon>
        <taxon>Bacilli</taxon>
        <taxon>Bacillales</taxon>
        <taxon>Paenibacillaceae</taxon>
        <taxon>Paenibacillus</taxon>
    </lineage>
</organism>
<keyword evidence="1" id="KW-1133">Transmembrane helix</keyword>
<sequence length="165" mass="18188">MRNMNNTRPKLPWRMAVGHYALNKLACGGLAFTLLSLLSFLPPLLQIPLAALTGPDYNDGWPIQLWAYGFGLPAALAADAAVEGLYMPDKSKKAALYFTTGYGLFLMLAYFSVPRLTGISTADVYAGMIVAAIYMACRRRWMRESFIPIMLAFVLPLICMTIGQP</sequence>
<evidence type="ECO:0000256" key="1">
    <source>
        <dbReference type="SAM" id="Phobius"/>
    </source>
</evidence>
<reference evidence="2 3" key="1">
    <citation type="submission" date="2024-09" db="EMBL/GenBank/DDBJ databases">
        <title>Paenibacillus zeirhizospherea sp. nov., isolated from surface of the maize (Zea mays) roots in a horticulture field, Hungary.</title>
        <authorList>
            <person name="Marton D."/>
            <person name="Farkas M."/>
            <person name="Bedics A."/>
            <person name="Toth E."/>
            <person name="Tancsics A."/>
            <person name="Boka K."/>
            <person name="Maroti G."/>
            <person name="Kriszt B."/>
            <person name="Cserhati M."/>
        </authorList>
    </citation>
    <scope>NUCLEOTIDE SEQUENCE [LARGE SCALE GENOMIC DNA]</scope>
    <source>
        <strain evidence="2 3">KCTC 33519</strain>
    </source>
</reference>
<dbReference type="EMBL" id="JBHHMI010000028">
    <property type="protein sequence ID" value="MFB5269267.1"/>
    <property type="molecule type" value="Genomic_DNA"/>
</dbReference>
<protein>
    <submittedName>
        <fullName evidence="2">Uncharacterized protein</fullName>
    </submittedName>
</protein>
<evidence type="ECO:0000313" key="3">
    <source>
        <dbReference type="Proteomes" id="UP001580346"/>
    </source>
</evidence>
<feature type="transmembrane region" description="Helical" evidence="1">
    <location>
        <begin position="119"/>
        <end position="137"/>
    </location>
</feature>